<comment type="caution">
    <text evidence="1">The sequence shown here is derived from an EMBL/GenBank/DDBJ whole genome shotgun (WGS) entry which is preliminary data.</text>
</comment>
<protein>
    <submittedName>
        <fullName evidence="1">Uncharacterized protein</fullName>
    </submittedName>
</protein>
<organism evidence="1">
    <name type="scientific">marine sediment metagenome</name>
    <dbReference type="NCBI Taxonomy" id="412755"/>
    <lineage>
        <taxon>unclassified sequences</taxon>
        <taxon>metagenomes</taxon>
        <taxon>ecological metagenomes</taxon>
    </lineage>
</organism>
<evidence type="ECO:0000313" key="1">
    <source>
        <dbReference type="EMBL" id="KKN74116.1"/>
    </source>
</evidence>
<name>A0A0F9VKT6_9ZZZZ</name>
<reference evidence="1" key="1">
    <citation type="journal article" date="2015" name="Nature">
        <title>Complex archaea that bridge the gap between prokaryotes and eukaryotes.</title>
        <authorList>
            <person name="Spang A."/>
            <person name="Saw J.H."/>
            <person name="Jorgensen S.L."/>
            <person name="Zaremba-Niedzwiedzka K."/>
            <person name="Martijn J."/>
            <person name="Lind A.E."/>
            <person name="van Eijk R."/>
            <person name="Schleper C."/>
            <person name="Guy L."/>
            <person name="Ettema T.J."/>
        </authorList>
    </citation>
    <scope>NUCLEOTIDE SEQUENCE</scope>
</reference>
<accession>A0A0F9VKT6</accession>
<dbReference type="EMBL" id="LAZR01000332">
    <property type="protein sequence ID" value="KKN74116.1"/>
    <property type="molecule type" value="Genomic_DNA"/>
</dbReference>
<sequence length="54" mass="6112">MKKYTVYMLTPYLSTEGVEAHDEEEAIRLGAPRDGGVYDHNDGPVHYVAVEEEE</sequence>
<proteinExistence type="predicted"/>
<gene>
    <name evidence="1" type="ORF">LCGC14_0394560</name>
</gene>
<dbReference type="AlphaFoldDB" id="A0A0F9VKT6"/>